<dbReference type="AlphaFoldDB" id="A0A7W5A0S6"/>
<accession>A0A7W5A0S6</accession>
<keyword evidence="3" id="KW-1185">Reference proteome</keyword>
<keyword evidence="1" id="KW-1133">Transmembrane helix</keyword>
<organism evidence="2 3">
    <name type="scientific">Nocardioides albus</name>
    <dbReference type="NCBI Taxonomy" id="1841"/>
    <lineage>
        <taxon>Bacteria</taxon>
        <taxon>Bacillati</taxon>
        <taxon>Actinomycetota</taxon>
        <taxon>Actinomycetes</taxon>
        <taxon>Propionibacteriales</taxon>
        <taxon>Nocardioidaceae</taxon>
        <taxon>Nocardioides</taxon>
    </lineage>
</organism>
<proteinExistence type="predicted"/>
<name>A0A7W5A0S6_9ACTN</name>
<dbReference type="Proteomes" id="UP000577707">
    <property type="component" value="Unassembled WGS sequence"/>
</dbReference>
<sequence>MAMPVAAAGGYGPPPGQPPAAYASGYGLPPHHQPKKSNKGLLIGLGAAGAVVLVALLGTGAWAFFTGRLGFGPLSAEDEKAVVAIAADAPKPAWATDGDAKCAAEQLVKDERSDALSKAGLIKVTGETVTYTGAWRGPQATAYSEGLLSCSGDWSKTIGKEWALADTDCLGDVDETAMAGLIATQTMEIEDAGVTKQADKAVSALDECYASDELTTPTATATPAVLGVDFSVEAPAVEGSEVILRAKSADSSEWKPVTNGKVSIPVREGGQEGCATFEASISYPWGTTKTSEDEACGKAKDRRLWWTKDKSCAQPRYAPCNSWTLHYEGYELLSSVTIKLKLNGGDCRSASGSCSDRAFVTKPSGTWTNWTAPKGWKDRFTAEVDGLTARLPN</sequence>
<keyword evidence="1" id="KW-0812">Transmembrane</keyword>
<protein>
    <submittedName>
        <fullName evidence="2">Uncharacterized protein</fullName>
    </submittedName>
</protein>
<evidence type="ECO:0000313" key="3">
    <source>
        <dbReference type="Proteomes" id="UP000577707"/>
    </source>
</evidence>
<gene>
    <name evidence="2" type="ORF">FHS12_000331</name>
</gene>
<dbReference type="RefSeq" id="WP_183541610.1">
    <property type="nucleotide sequence ID" value="NZ_BMQT01000001.1"/>
</dbReference>
<comment type="caution">
    <text evidence="2">The sequence shown here is derived from an EMBL/GenBank/DDBJ whole genome shotgun (WGS) entry which is preliminary data.</text>
</comment>
<reference evidence="2 3" key="1">
    <citation type="submission" date="2020-08" db="EMBL/GenBank/DDBJ databases">
        <title>Genomic Encyclopedia of Type Strains, Phase III (KMG-III): the genomes of soil and plant-associated and newly described type strains.</title>
        <authorList>
            <person name="Whitman W."/>
        </authorList>
    </citation>
    <scope>NUCLEOTIDE SEQUENCE [LARGE SCALE GENOMIC DNA]</scope>
    <source>
        <strain evidence="2 3">CECT 3302</strain>
    </source>
</reference>
<evidence type="ECO:0000256" key="1">
    <source>
        <dbReference type="SAM" id="Phobius"/>
    </source>
</evidence>
<feature type="transmembrane region" description="Helical" evidence="1">
    <location>
        <begin position="41"/>
        <end position="65"/>
    </location>
</feature>
<evidence type="ECO:0000313" key="2">
    <source>
        <dbReference type="EMBL" id="MBB3087408.1"/>
    </source>
</evidence>
<keyword evidence="1" id="KW-0472">Membrane</keyword>
<dbReference type="EMBL" id="JACHXG010000001">
    <property type="protein sequence ID" value="MBB3087408.1"/>
    <property type="molecule type" value="Genomic_DNA"/>
</dbReference>